<protein>
    <submittedName>
        <fullName evidence="2">Uncharacterized protein</fullName>
    </submittedName>
</protein>
<feature type="transmembrane region" description="Helical" evidence="1">
    <location>
        <begin position="85"/>
        <end position="106"/>
    </location>
</feature>
<comment type="caution">
    <text evidence="2">The sequence shown here is derived from an EMBL/GenBank/DDBJ whole genome shotgun (WGS) entry which is preliminary data.</text>
</comment>
<accession>A0ABU1YYK1</accession>
<feature type="transmembrane region" description="Helical" evidence="1">
    <location>
        <begin position="6"/>
        <end position="24"/>
    </location>
</feature>
<keyword evidence="1" id="KW-0472">Membrane</keyword>
<name>A0ABU1YYK1_9MICC</name>
<evidence type="ECO:0000256" key="1">
    <source>
        <dbReference type="SAM" id="Phobius"/>
    </source>
</evidence>
<reference evidence="2" key="1">
    <citation type="submission" date="2023-07" db="EMBL/GenBank/DDBJ databases">
        <title>Sequencing the genomes of 1000 actinobacteria strains.</title>
        <authorList>
            <person name="Klenk H.-P."/>
        </authorList>
    </citation>
    <scope>NUCLEOTIDE SEQUENCE</scope>
    <source>
        <strain evidence="2">DSM 13068</strain>
    </source>
</reference>
<evidence type="ECO:0000313" key="3">
    <source>
        <dbReference type="Proteomes" id="UP001180715"/>
    </source>
</evidence>
<gene>
    <name evidence="2" type="ORF">J2S67_000712</name>
</gene>
<dbReference type="Proteomes" id="UP001180715">
    <property type="component" value="Unassembled WGS sequence"/>
</dbReference>
<keyword evidence="3" id="KW-1185">Reference proteome</keyword>
<keyword evidence="1" id="KW-0812">Transmembrane</keyword>
<feature type="transmembrane region" description="Helical" evidence="1">
    <location>
        <begin position="45"/>
        <end position="65"/>
    </location>
</feature>
<evidence type="ECO:0000313" key="2">
    <source>
        <dbReference type="EMBL" id="MDR7293444.1"/>
    </source>
</evidence>
<proteinExistence type="predicted"/>
<keyword evidence="1" id="KW-1133">Transmembrane helix</keyword>
<organism evidence="2 3">
    <name type="scientific">Pseudoglutamicibacter albus</name>
    <dbReference type="NCBI Taxonomy" id="98671"/>
    <lineage>
        <taxon>Bacteria</taxon>
        <taxon>Bacillati</taxon>
        <taxon>Actinomycetota</taxon>
        <taxon>Actinomycetes</taxon>
        <taxon>Micrococcales</taxon>
        <taxon>Micrococcaceae</taxon>
        <taxon>Pseudoglutamicibacter</taxon>
    </lineage>
</organism>
<dbReference type="RefSeq" id="WP_310246393.1">
    <property type="nucleotide sequence ID" value="NZ_JAVDXX010000001.1"/>
</dbReference>
<dbReference type="EMBL" id="JAVDXX010000001">
    <property type="protein sequence ID" value="MDR7293444.1"/>
    <property type="molecule type" value="Genomic_DNA"/>
</dbReference>
<sequence length="142" mass="16761">MSVEDNLFWVAMLIGAVLYWIHYVKVVRNPKNESWWESPWSIYSFYLFPYLTLMLATISAAALLAQLDIPQVVGYWFVKVPMFASIGLCFVGFLGMAGVPLPYPFLPKWAVKKQKEEWVRTIGYVKEYMQKLRDRLRSRRRK</sequence>